<dbReference type="RefSeq" id="WP_134121133.1">
    <property type="nucleotide sequence ID" value="NZ_SODF01000002.1"/>
</dbReference>
<sequence length="317" mass="35225">MSVDGPVLVLTCADDPTSDVVLAELNNRGVPVFRCDPADVLTGRLEVSAHFGTSGARSYLRTDARTVDLSSVRSVYYRRPSSYLAPTTMSERDGRFAKEQAKHGMAGIVASVRGRWVNHIWRAVEAEFKPTQLIAAREAGFVVPPTIITNRVDDVRDFTKEQGSIVYKPLQNTDLAGSDGTAAAIWVDEVEASKLDAGLGLTLHLFQRRVDKVADLRVTVIGNEIFSVRLESPHIDWRRDYDQVRYSVVDTPVDIAAQCRRYLDKFGLLFGAFDFGLTGDGSWVWYECNTGGQWHWLELETGLPMTAALADLLEITR</sequence>
<proteinExistence type="predicted"/>
<organism evidence="2 3">
    <name type="scientific">Kribbella kalugense</name>
    <dbReference type="NCBI Taxonomy" id="2512221"/>
    <lineage>
        <taxon>Bacteria</taxon>
        <taxon>Bacillati</taxon>
        <taxon>Actinomycetota</taxon>
        <taxon>Actinomycetes</taxon>
        <taxon>Propionibacteriales</taxon>
        <taxon>Kribbellaceae</taxon>
        <taxon>Kribbella</taxon>
    </lineage>
</organism>
<name>A0A4R7ZRQ3_9ACTN</name>
<dbReference type="PANTHER" id="PTHR21621">
    <property type="entry name" value="RIBOSOMAL PROTEIN S6 MODIFICATION PROTEIN"/>
    <property type="match status" value="1"/>
</dbReference>
<comment type="caution">
    <text evidence="2">The sequence shown here is derived from an EMBL/GenBank/DDBJ whole genome shotgun (WGS) entry which is preliminary data.</text>
</comment>
<dbReference type="Gene3D" id="3.30.470.20">
    <property type="entry name" value="ATP-grasp fold, B domain"/>
    <property type="match status" value="1"/>
</dbReference>
<gene>
    <name evidence="2" type="ORF">EV650_4681</name>
</gene>
<reference evidence="2 3" key="1">
    <citation type="submission" date="2019-03" db="EMBL/GenBank/DDBJ databases">
        <title>Genomic Encyclopedia of Type Strains, Phase III (KMG-III): the genomes of soil and plant-associated and newly described type strains.</title>
        <authorList>
            <person name="Whitman W."/>
        </authorList>
    </citation>
    <scope>NUCLEOTIDE SEQUENCE [LARGE SCALE GENOMIC DNA]</scope>
    <source>
        <strain evidence="2 3">VKM Ac-2570</strain>
    </source>
</reference>
<dbReference type="PANTHER" id="PTHR21621:SF0">
    <property type="entry name" value="BETA-CITRYLGLUTAMATE SYNTHASE B-RELATED"/>
    <property type="match status" value="1"/>
</dbReference>
<evidence type="ECO:0000259" key="1">
    <source>
        <dbReference type="Pfam" id="PF21068"/>
    </source>
</evidence>
<evidence type="ECO:0000313" key="2">
    <source>
        <dbReference type="EMBL" id="TDW18100.1"/>
    </source>
</evidence>
<dbReference type="SUPFAM" id="SSF56059">
    <property type="entry name" value="Glutathione synthetase ATP-binding domain-like"/>
    <property type="match status" value="1"/>
</dbReference>
<accession>A0A4R7ZRQ3</accession>
<dbReference type="AlphaFoldDB" id="A0A4R7ZRQ3"/>
<dbReference type="GO" id="GO:0005737">
    <property type="term" value="C:cytoplasm"/>
    <property type="evidence" value="ECO:0007669"/>
    <property type="project" value="TreeGrafter"/>
</dbReference>
<keyword evidence="3" id="KW-1185">Reference proteome</keyword>
<protein>
    <submittedName>
        <fullName evidence="2">ATP-grasp ribosomal peptide maturase</fullName>
    </submittedName>
</protein>
<evidence type="ECO:0000313" key="3">
    <source>
        <dbReference type="Proteomes" id="UP000295447"/>
    </source>
</evidence>
<dbReference type="GO" id="GO:0009432">
    <property type="term" value="P:SOS response"/>
    <property type="evidence" value="ECO:0007669"/>
    <property type="project" value="TreeGrafter"/>
</dbReference>
<dbReference type="Pfam" id="PF21068">
    <property type="entry name" value="ATPgraspMvdD"/>
    <property type="match status" value="1"/>
</dbReference>
<dbReference type="NCBIfam" id="TIGR04187">
    <property type="entry name" value="GRASP_SAV_5884"/>
    <property type="match status" value="1"/>
</dbReference>
<dbReference type="EMBL" id="SODF01000002">
    <property type="protein sequence ID" value="TDW18100.1"/>
    <property type="molecule type" value="Genomic_DNA"/>
</dbReference>
<dbReference type="OrthoDB" id="9794735at2"/>
<dbReference type="InterPro" id="IPR048936">
    <property type="entry name" value="MvdD-like_ATPgrasp"/>
</dbReference>
<dbReference type="GO" id="GO:0018169">
    <property type="term" value="F:ribosomal S6-glutamic acid ligase activity"/>
    <property type="evidence" value="ECO:0007669"/>
    <property type="project" value="TreeGrafter"/>
</dbReference>
<dbReference type="Proteomes" id="UP000295447">
    <property type="component" value="Unassembled WGS sequence"/>
</dbReference>
<feature type="domain" description="MvdD-like pre-ATP grasp" evidence="1">
    <location>
        <begin position="7"/>
        <end position="121"/>
    </location>
</feature>
<dbReference type="InterPro" id="IPR026449">
    <property type="entry name" value="GRASP_SAV_5884"/>
</dbReference>